<evidence type="ECO:0000313" key="1">
    <source>
        <dbReference type="EMBL" id="QIP44009.1"/>
    </source>
</evidence>
<gene>
    <name evidence="1" type="ORF">G9444_6766</name>
</gene>
<dbReference type="Proteomes" id="UP000502345">
    <property type="component" value="Plasmid plas4"/>
</dbReference>
<geneLocation type="plasmid" evidence="1 2">
    <name>plas4</name>
</geneLocation>
<accession>A0A6G9D4A0</accession>
<reference evidence="1 2" key="1">
    <citation type="submission" date="2020-03" db="EMBL/GenBank/DDBJ databases">
        <title>Screen low temperature-resistant strains for efficient degradation of petroleum hydrocarbons under the low temperature.</title>
        <authorList>
            <person name="Wang Y."/>
            <person name="Chen J."/>
        </authorList>
    </citation>
    <scope>NUCLEOTIDE SEQUENCE [LARGE SCALE GENOMIC DNA]</scope>
    <source>
        <strain evidence="1 2">KB1</strain>
        <plasmid evidence="1 2">plas4</plasmid>
    </source>
</reference>
<evidence type="ECO:0000313" key="2">
    <source>
        <dbReference type="Proteomes" id="UP000502345"/>
    </source>
</evidence>
<dbReference type="EMBL" id="CP050127">
    <property type="protein sequence ID" value="QIP44009.1"/>
    <property type="molecule type" value="Genomic_DNA"/>
</dbReference>
<keyword evidence="1" id="KW-0614">Plasmid</keyword>
<organism evidence="1 2">
    <name type="scientific">Rhodococcus erythropolis</name>
    <name type="common">Arthrobacter picolinophilus</name>
    <dbReference type="NCBI Taxonomy" id="1833"/>
    <lineage>
        <taxon>Bacteria</taxon>
        <taxon>Bacillati</taxon>
        <taxon>Actinomycetota</taxon>
        <taxon>Actinomycetes</taxon>
        <taxon>Mycobacteriales</taxon>
        <taxon>Nocardiaceae</taxon>
        <taxon>Rhodococcus</taxon>
        <taxon>Rhodococcus erythropolis group</taxon>
    </lineage>
</organism>
<protein>
    <submittedName>
        <fullName evidence="1">Uncharacterized protein</fullName>
    </submittedName>
</protein>
<proteinExistence type="predicted"/>
<dbReference type="AlphaFoldDB" id="A0A6G9D4A0"/>
<sequence length="95" mass="10858">MALSDLVDPKHGAINGDNQRCCAANRKQHQRYLAKYRASSRKQHQRYLAKYRASSRLLGTRGSALALDTGCRCELCRESQNKRSRAYKRCQREAG</sequence>
<name>A0A6G9D4A0_RHOER</name>